<reference evidence="1" key="1">
    <citation type="submission" date="2015-06" db="UniProtKB">
        <authorList>
            <consortium name="EnsemblPlants"/>
        </authorList>
    </citation>
    <scope>IDENTIFICATION</scope>
</reference>
<dbReference type="AlphaFoldDB" id="M8BAU1"/>
<name>M8BAU1_AEGTA</name>
<protein>
    <recommendedName>
        <fullName evidence="2">DUF1618 domain-containing protein</fullName>
    </recommendedName>
</protein>
<dbReference type="PANTHER" id="PTHR33074:SF102">
    <property type="entry name" value="DUF1618 DOMAIN-CONTAINING PROTEIN"/>
    <property type="match status" value="1"/>
</dbReference>
<dbReference type="EnsemblPlants" id="EMT21980">
    <property type="protein sequence ID" value="EMT21980"/>
    <property type="gene ID" value="F775_43005"/>
</dbReference>
<dbReference type="PANTHER" id="PTHR33074">
    <property type="entry name" value="EXPRESSED PROTEIN-RELATED"/>
    <property type="match status" value="1"/>
</dbReference>
<proteinExistence type="predicted"/>
<sequence length="209" mass="22671">MDPSSFHPPSLPDHDATVARDWVLLDARAYMSDRRNGTTATAFASNGLILEVSFWFAAPPALSHFTVHCRGLDEKNGLAAEPRLVCSDEYVAVLSVDYAGDEGVRRNFFVYTAIPDRPSLVRLPSPGPFTSDPREVGLLRTADGEGFAVAVLSPQLLTPGWGAPHAAKRSIINLCVYGVPPSPVYKGVEEGEGRPSTMALPEESYSRRE</sequence>
<accession>M8BAU1</accession>
<organism evidence="1">
    <name type="scientific">Aegilops tauschii</name>
    <name type="common">Tausch's goatgrass</name>
    <name type="synonym">Aegilops squarrosa</name>
    <dbReference type="NCBI Taxonomy" id="37682"/>
    <lineage>
        <taxon>Eukaryota</taxon>
        <taxon>Viridiplantae</taxon>
        <taxon>Streptophyta</taxon>
        <taxon>Embryophyta</taxon>
        <taxon>Tracheophyta</taxon>
        <taxon>Spermatophyta</taxon>
        <taxon>Magnoliopsida</taxon>
        <taxon>Liliopsida</taxon>
        <taxon>Poales</taxon>
        <taxon>Poaceae</taxon>
        <taxon>BOP clade</taxon>
        <taxon>Pooideae</taxon>
        <taxon>Triticodae</taxon>
        <taxon>Triticeae</taxon>
        <taxon>Triticinae</taxon>
        <taxon>Aegilops</taxon>
    </lineage>
</organism>
<dbReference type="ExpressionAtlas" id="M8BAU1">
    <property type="expression patterns" value="baseline"/>
</dbReference>
<evidence type="ECO:0008006" key="2">
    <source>
        <dbReference type="Google" id="ProtNLM"/>
    </source>
</evidence>
<evidence type="ECO:0000313" key="1">
    <source>
        <dbReference type="EnsemblPlants" id="EMT21980"/>
    </source>
</evidence>